<gene>
    <name evidence="2" type="ORF">J4557_46000</name>
</gene>
<reference evidence="2 3" key="1">
    <citation type="submission" date="2021-03" db="EMBL/GenBank/DDBJ databases">
        <authorList>
            <person name="Kanchanasin P."/>
            <person name="Saeng-In P."/>
            <person name="Phongsopitanun W."/>
            <person name="Yuki M."/>
            <person name="Kudo T."/>
            <person name="Ohkuma M."/>
            <person name="Tanasupawat S."/>
        </authorList>
    </citation>
    <scope>NUCLEOTIDE SEQUENCE [LARGE SCALE GENOMIC DNA]</scope>
    <source>
        <strain evidence="2 3">L46</strain>
    </source>
</reference>
<keyword evidence="3" id="KW-1185">Reference proteome</keyword>
<evidence type="ECO:0000313" key="3">
    <source>
        <dbReference type="Proteomes" id="UP000666915"/>
    </source>
</evidence>
<organism evidence="2 3">
    <name type="scientific">Actinomadura nitritigenes</name>
    <dbReference type="NCBI Taxonomy" id="134602"/>
    <lineage>
        <taxon>Bacteria</taxon>
        <taxon>Bacillati</taxon>
        <taxon>Actinomycetota</taxon>
        <taxon>Actinomycetes</taxon>
        <taxon>Streptosporangiales</taxon>
        <taxon>Thermomonosporaceae</taxon>
        <taxon>Actinomadura</taxon>
    </lineage>
</organism>
<dbReference type="InterPro" id="IPR036291">
    <property type="entry name" value="NAD(P)-bd_dom_sf"/>
</dbReference>
<name>A0ABS3RFG5_9ACTN</name>
<dbReference type="Gene3D" id="3.40.50.720">
    <property type="entry name" value="NAD(P)-binding Rossmann-like Domain"/>
    <property type="match status" value="1"/>
</dbReference>
<dbReference type="PANTHER" id="PTHR43781:SF1">
    <property type="entry name" value="SACCHAROPINE DEHYDROGENASE"/>
    <property type="match status" value="1"/>
</dbReference>
<dbReference type="SUPFAM" id="SSF51735">
    <property type="entry name" value="NAD(P)-binding Rossmann-fold domains"/>
    <property type="match status" value="1"/>
</dbReference>
<sequence>MTVFAIYGATGHTGRLVTAELLSRGKDVVLSGRNPAALAALGQERILPAGLDDPAALRTLAEMADVIIHCAGPFATTALPVATAAVEGGCHYIDHSVEVHTVKHLFDTFPARAQSAGVTVLPSVSFYGGIGDLLAGAVARGVSEIDRITVAYAVSNWMMTHGAVETARLLFADTERIGFADGALQTGFVEPRSAVFAFPPPVGPRPMIAPVPFPEAVTVPRHTRTRSVEAQLTANTFAEEQAFTSEHVTADARAASEFTVAAQVLAAHGSAAGSLRGRDLWRAAALASVEAAVRLTEGRAKSGVASPAEAFDATDFLTALVDHGAFTLELPEQP</sequence>
<protein>
    <submittedName>
        <fullName evidence="2">Saccharopine dehydrogenase NADP-binding domain-containing protein</fullName>
    </submittedName>
</protein>
<dbReference type="Pfam" id="PF03435">
    <property type="entry name" value="Sacchrp_dh_NADP"/>
    <property type="match status" value="1"/>
</dbReference>
<accession>A0ABS3RFG5</accession>
<feature type="domain" description="Saccharopine dehydrogenase NADP binding" evidence="1">
    <location>
        <begin position="5"/>
        <end position="121"/>
    </location>
</feature>
<evidence type="ECO:0000259" key="1">
    <source>
        <dbReference type="Pfam" id="PF03435"/>
    </source>
</evidence>
<proteinExistence type="predicted"/>
<dbReference type="PANTHER" id="PTHR43781">
    <property type="entry name" value="SACCHAROPINE DEHYDROGENASE"/>
    <property type="match status" value="1"/>
</dbReference>
<comment type="caution">
    <text evidence="2">The sequence shown here is derived from an EMBL/GenBank/DDBJ whole genome shotgun (WGS) entry which is preliminary data.</text>
</comment>
<dbReference type="Proteomes" id="UP000666915">
    <property type="component" value="Unassembled WGS sequence"/>
</dbReference>
<evidence type="ECO:0000313" key="2">
    <source>
        <dbReference type="EMBL" id="MBO2444886.1"/>
    </source>
</evidence>
<dbReference type="InterPro" id="IPR005097">
    <property type="entry name" value="Sacchrp_dh_NADP-bd"/>
</dbReference>
<dbReference type="RefSeq" id="WP_208273743.1">
    <property type="nucleotide sequence ID" value="NZ_BAAAGM010000073.1"/>
</dbReference>
<dbReference type="EMBL" id="JAGEOK010000054">
    <property type="protein sequence ID" value="MBO2444886.1"/>
    <property type="molecule type" value="Genomic_DNA"/>
</dbReference>